<feature type="binding site" evidence="7">
    <location>
        <begin position="10"/>
        <end position="12"/>
    </location>
    <ligand>
        <name>FMN</name>
        <dbReference type="ChEBI" id="CHEBI:58210"/>
    </ligand>
</feature>
<sequence length="192" mass="21366">MKRVIVAISGASGSVYAIDLLKELKKIPNVEVHGVISDWAYENIRLETDLNKQQVEDLMDVHYHNRDLSAAISSGSFLVDAMIIVPASMKTVAGIACGFHDGLIGRAADVTLKEQRPLILVPRETPLSPIHLENLTKLANLGVKIMPPMPAFYNHPQTIQDLITHQTMKLLDALKIEHHLGKRWQGEDHETI</sequence>
<keyword evidence="4 7" id="KW-0808">Transferase</keyword>
<dbReference type="PANTHER" id="PTHR43374">
    <property type="entry name" value="FLAVIN PRENYLTRANSFERASE"/>
    <property type="match status" value="1"/>
</dbReference>
<comment type="caution">
    <text evidence="9">The sequence shown here is derived from an EMBL/GenBank/DDBJ whole genome shotgun (WGS) entry which is preliminary data.</text>
</comment>
<evidence type="ECO:0000256" key="1">
    <source>
        <dbReference type="ARBA" id="ARBA00022602"/>
    </source>
</evidence>
<evidence type="ECO:0000259" key="8">
    <source>
        <dbReference type="Pfam" id="PF02441"/>
    </source>
</evidence>
<dbReference type="RefSeq" id="WP_087213912.1">
    <property type="nucleotide sequence ID" value="NZ_NFLC01000003.1"/>
</dbReference>
<feature type="binding site" evidence="7">
    <location>
        <position position="37"/>
    </location>
    <ligand>
        <name>FMN</name>
        <dbReference type="ChEBI" id="CHEBI:58210"/>
    </ligand>
</feature>
<dbReference type="GO" id="GO:0106141">
    <property type="term" value="F:flavin prenyltransferase activity"/>
    <property type="evidence" value="ECO:0007669"/>
    <property type="project" value="UniProtKB-EC"/>
</dbReference>
<dbReference type="AlphaFoldDB" id="A0A1Y4R1B3"/>
<feature type="binding site" evidence="7">
    <location>
        <position position="169"/>
    </location>
    <ligand>
        <name>dimethylallyl phosphate</name>
        <dbReference type="ChEBI" id="CHEBI:88052"/>
    </ligand>
</feature>
<dbReference type="InterPro" id="IPR036551">
    <property type="entry name" value="Flavin_trans-like"/>
</dbReference>
<dbReference type="NCBIfam" id="NF004685">
    <property type="entry name" value="PRK06029.1"/>
    <property type="match status" value="1"/>
</dbReference>
<dbReference type="SUPFAM" id="SSF52507">
    <property type="entry name" value="Homo-oligomeric flavin-containing Cys decarboxylases, HFCD"/>
    <property type="match status" value="1"/>
</dbReference>
<evidence type="ECO:0000313" key="10">
    <source>
        <dbReference type="Proteomes" id="UP000196074"/>
    </source>
</evidence>
<dbReference type="EMBL" id="NFLC01000003">
    <property type="protein sequence ID" value="OUQ11355.1"/>
    <property type="molecule type" value="Genomic_DNA"/>
</dbReference>
<dbReference type="EC" id="2.5.1.129" evidence="7"/>
<comment type="caution">
    <text evidence="7">Lacks conserved residue(s) required for the propagation of feature annotation.</text>
</comment>
<evidence type="ECO:0000256" key="4">
    <source>
        <dbReference type="ARBA" id="ARBA00022679"/>
    </source>
</evidence>
<evidence type="ECO:0000256" key="6">
    <source>
        <dbReference type="ARBA" id="ARBA00060793"/>
    </source>
</evidence>
<dbReference type="GO" id="GO:0016831">
    <property type="term" value="F:carboxy-lyase activity"/>
    <property type="evidence" value="ECO:0007669"/>
    <property type="project" value="TreeGrafter"/>
</dbReference>
<reference evidence="10" key="1">
    <citation type="submission" date="2017-04" db="EMBL/GenBank/DDBJ databases">
        <title>Function of individual gut microbiota members based on whole genome sequencing of pure cultures obtained from chicken caecum.</title>
        <authorList>
            <person name="Medvecky M."/>
            <person name="Cejkova D."/>
            <person name="Polansky O."/>
            <person name="Karasova D."/>
            <person name="Kubasova T."/>
            <person name="Cizek A."/>
            <person name="Rychlik I."/>
        </authorList>
    </citation>
    <scope>NUCLEOTIDE SEQUENCE [LARGE SCALE GENOMIC DNA]</scope>
    <source>
        <strain evidence="10">An144</strain>
    </source>
</reference>
<comment type="function">
    <text evidence="7">Flavin prenyltransferase that catalyzes the synthesis of the prenylated FMN cofactor (prenyl-FMN) for 4-hydroxy-3-polyprenylbenzoic acid decarboxylase UbiD. The prenyltransferase is metal-independent and links a dimethylallyl moiety from dimethylallyl monophosphate (DMAP) to the flavin N5 and C6 atoms of FMN.</text>
</comment>
<dbReference type="HAMAP" id="MF_01984">
    <property type="entry name" value="ubiX_pad"/>
    <property type="match status" value="1"/>
</dbReference>
<evidence type="ECO:0000256" key="3">
    <source>
        <dbReference type="ARBA" id="ARBA00022643"/>
    </source>
</evidence>
<dbReference type="Gene3D" id="3.40.50.1950">
    <property type="entry name" value="Flavin prenyltransferase-like"/>
    <property type="match status" value="1"/>
</dbReference>
<comment type="catalytic activity">
    <reaction evidence="5 7">
        <text>dimethylallyl phosphate + FMNH2 = prenylated FMNH2 + phosphate</text>
        <dbReference type="Rhea" id="RHEA:37743"/>
        <dbReference type="ChEBI" id="CHEBI:43474"/>
        <dbReference type="ChEBI" id="CHEBI:57618"/>
        <dbReference type="ChEBI" id="CHEBI:87467"/>
        <dbReference type="ChEBI" id="CHEBI:88052"/>
        <dbReference type="EC" id="2.5.1.129"/>
    </reaction>
</comment>
<keyword evidence="3 7" id="KW-0288">FMN</keyword>
<accession>A0A1Y4R1B3</accession>
<proteinExistence type="inferred from homology"/>
<dbReference type="Proteomes" id="UP000196074">
    <property type="component" value="Unassembled WGS sequence"/>
</dbReference>
<keyword evidence="9" id="KW-0456">Lyase</keyword>
<dbReference type="NCBIfam" id="TIGR00421">
    <property type="entry name" value="ubiX_pad"/>
    <property type="match status" value="1"/>
</dbReference>
<dbReference type="PANTHER" id="PTHR43374:SF1">
    <property type="entry name" value="FLAVIN PRENYLTRANSFERASE PAD1, MITOCHONDRIAL"/>
    <property type="match status" value="1"/>
</dbReference>
<dbReference type="FunFam" id="3.40.50.1950:FF:000001">
    <property type="entry name" value="Flavin prenyltransferase UbiX"/>
    <property type="match status" value="1"/>
</dbReference>
<dbReference type="InterPro" id="IPR004507">
    <property type="entry name" value="UbiX-like"/>
</dbReference>
<protein>
    <recommendedName>
        <fullName evidence="7">Flavin prenyltransferase UbiX</fullName>
        <ecNumber evidence="7">2.5.1.129</ecNumber>
    </recommendedName>
</protein>
<keyword evidence="1 7" id="KW-0637">Prenyltransferase</keyword>
<keyword evidence="2 7" id="KW-0285">Flavoprotein</keyword>
<name>A0A1Y4R1B3_9ENTE</name>
<evidence type="ECO:0000256" key="2">
    <source>
        <dbReference type="ARBA" id="ARBA00022630"/>
    </source>
</evidence>
<comment type="similarity">
    <text evidence="6 7">Belongs to the UbiX/PAD1 family.</text>
</comment>
<evidence type="ECO:0000256" key="5">
    <source>
        <dbReference type="ARBA" id="ARBA00050612"/>
    </source>
</evidence>
<gene>
    <name evidence="7" type="primary">ubiX</name>
    <name evidence="9" type="ORF">B5E88_02545</name>
</gene>
<dbReference type="Pfam" id="PF02441">
    <property type="entry name" value="Flavoprotein"/>
    <property type="match status" value="1"/>
</dbReference>
<evidence type="ECO:0000313" key="9">
    <source>
        <dbReference type="EMBL" id="OUQ11355.1"/>
    </source>
</evidence>
<organism evidence="9 10">
    <name type="scientific">Enterococcus cecorum</name>
    <dbReference type="NCBI Taxonomy" id="44008"/>
    <lineage>
        <taxon>Bacteria</taxon>
        <taxon>Bacillati</taxon>
        <taxon>Bacillota</taxon>
        <taxon>Bacilli</taxon>
        <taxon>Lactobacillales</taxon>
        <taxon>Enterococcaceae</taxon>
        <taxon>Enterococcus</taxon>
    </lineage>
</organism>
<feature type="binding site" evidence="7">
    <location>
        <begin position="88"/>
        <end position="91"/>
    </location>
    <ligand>
        <name>FMN</name>
        <dbReference type="ChEBI" id="CHEBI:58210"/>
    </ligand>
</feature>
<feature type="domain" description="Flavoprotein" evidence="8">
    <location>
        <begin position="2"/>
        <end position="168"/>
    </location>
</feature>
<feature type="binding site" evidence="7">
    <location>
        <position position="123"/>
    </location>
    <ligand>
        <name>FMN</name>
        <dbReference type="ChEBI" id="CHEBI:58210"/>
    </ligand>
</feature>
<feature type="binding site" evidence="7">
    <location>
        <position position="153"/>
    </location>
    <ligand>
        <name>dimethylallyl phosphate</name>
        <dbReference type="ChEBI" id="CHEBI:88052"/>
    </ligand>
</feature>
<dbReference type="InterPro" id="IPR003382">
    <property type="entry name" value="Flavoprotein"/>
</dbReference>
<evidence type="ECO:0000256" key="7">
    <source>
        <dbReference type="HAMAP-Rule" id="MF_01984"/>
    </source>
</evidence>